<evidence type="ECO:0000259" key="2">
    <source>
        <dbReference type="Pfam" id="PF14214"/>
    </source>
</evidence>
<dbReference type="InterPro" id="IPR025476">
    <property type="entry name" value="Helitron_helicase-like"/>
</dbReference>
<dbReference type="OrthoDB" id="6129494at2759"/>
<sequence length="514" mass="57795">MPPKRRKLWERRPEHTSLRLSRMASSSAARLSTESAAARTERLASAASTMSAVEERSLQNSQDAVHVARLRDSQSPAQKTLRHLREATAKACSRGLQSPEQTTSRRLRNTRATAASRASEQPQETTHRRFRNALSTASARALESLAQTTVPRVRNARSTRSVRALEIPSQTTVRRVRNARSTASARDLESPAQTTVHRVRNARSTASARAAENSEPLRDLLLGTTLESTHFLEAIRKYNCCFQMTSFGAKAISEGGWMPTFKVQGQVYHLMGSLLADQREPPQFLQIYFLADYNEQVDARLGILPSDISVGPRRDILFLLQDMLHETNSYIRSLKFALQNNSSPSFSVVIDADRRPHGEHKRRFNAPVCNEVVAVIHGTGAVVCAASVKPNVHTTVSCTPFFFHTEAMDSYIHLRDGLPSDVDPRNLGKLCILPSCYTGGPRYMHERTPDAMTYVRHYGRPDLFVTFTCNPKWVEITRELFPGQQYSHRPDLIARVFRLQLCKLMDLILKGQVF</sequence>
<evidence type="ECO:0000313" key="3">
    <source>
        <dbReference type="EMBL" id="CAE1327684.1"/>
    </source>
</evidence>
<gene>
    <name evidence="3" type="ORF">SPHA_77117</name>
</gene>
<feature type="region of interest" description="Disordered" evidence="1">
    <location>
        <begin position="1"/>
        <end position="38"/>
    </location>
</feature>
<keyword evidence="4" id="KW-1185">Reference proteome</keyword>
<proteinExistence type="predicted"/>
<organism evidence="3 4">
    <name type="scientific">Acanthosepion pharaonis</name>
    <name type="common">Pharaoh cuttlefish</name>
    <name type="synonym">Sepia pharaonis</name>
    <dbReference type="NCBI Taxonomy" id="158019"/>
    <lineage>
        <taxon>Eukaryota</taxon>
        <taxon>Metazoa</taxon>
        <taxon>Spiralia</taxon>
        <taxon>Lophotrochozoa</taxon>
        <taxon>Mollusca</taxon>
        <taxon>Cephalopoda</taxon>
        <taxon>Coleoidea</taxon>
        <taxon>Decapodiformes</taxon>
        <taxon>Sepiida</taxon>
        <taxon>Sepiina</taxon>
        <taxon>Sepiidae</taxon>
        <taxon>Acanthosepion</taxon>
    </lineage>
</organism>
<dbReference type="Proteomes" id="UP000597762">
    <property type="component" value="Unassembled WGS sequence"/>
</dbReference>
<dbReference type="EMBL" id="CAHIKZ030005505">
    <property type="protein sequence ID" value="CAE1327684.1"/>
    <property type="molecule type" value="Genomic_DNA"/>
</dbReference>
<reference evidence="3" key="1">
    <citation type="submission" date="2021-01" db="EMBL/GenBank/DDBJ databases">
        <authorList>
            <person name="Li R."/>
            <person name="Bekaert M."/>
        </authorList>
    </citation>
    <scope>NUCLEOTIDE SEQUENCE</scope>
    <source>
        <strain evidence="3">Farmed</strain>
    </source>
</reference>
<dbReference type="Pfam" id="PF14214">
    <property type="entry name" value="Helitron_like_N"/>
    <property type="match status" value="1"/>
</dbReference>
<evidence type="ECO:0000256" key="1">
    <source>
        <dbReference type="SAM" id="MobiDB-lite"/>
    </source>
</evidence>
<accession>A0A812EM66</accession>
<protein>
    <recommendedName>
        <fullName evidence="2">Helitron helicase-like domain-containing protein</fullName>
    </recommendedName>
</protein>
<name>A0A812EM66_ACAPH</name>
<comment type="caution">
    <text evidence="3">The sequence shown here is derived from an EMBL/GenBank/DDBJ whole genome shotgun (WGS) entry which is preliminary data.</text>
</comment>
<feature type="compositionally biased region" description="Low complexity" evidence="1">
    <location>
        <begin position="110"/>
        <end position="119"/>
    </location>
</feature>
<feature type="compositionally biased region" description="Low complexity" evidence="1">
    <location>
        <begin position="18"/>
        <end position="38"/>
    </location>
</feature>
<evidence type="ECO:0000313" key="4">
    <source>
        <dbReference type="Proteomes" id="UP000597762"/>
    </source>
</evidence>
<dbReference type="PANTHER" id="PTHR45786">
    <property type="entry name" value="DNA BINDING PROTEIN-LIKE"/>
    <property type="match status" value="1"/>
</dbReference>
<feature type="domain" description="Helitron helicase-like" evidence="2">
    <location>
        <begin position="423"/>
        <end position="514"/>
    </location>
</feature>
<dbReference type="AlphaFoldDB" id="A0A812EM66"/>
<dbReference type="PANTHER" id="PTHR45786:SF74">
    <property type="entry name" value="ATP-DEPENDENT DNA HELICASE"/>
    <property type="match status" value="1"/>
</dbReference>
<feature type="region of interest" description="Disordered" evidence="1">
    <location>
        <begin position="90"/>
        <end position="128"/>
    </location>
</feature>